<dbReference type="RefSeq" id="XP_030374812.1">
    <property type="nucleotide sequence ID" value="XM_030518952.1"/>
</dbReference>
<dbReference type="PANTHER" id="PTHR11012:SF12">
    <property type="entry name" value="CHK KINASE-LIKE DOMAIN-CONTAINING PROTEIN-RELATED"/>
    <property type="match status" value="1"/>
</dbReference>
<organism evidence="2 3">
    <name type="scientific">Drosophila lebanonensis</name>
    <name type="common">Fruit fly</name>
    <name type="synonym">Scaptodrosophila lebanonensis</name>
    <dbReference type="NCBI Taxonomy" id="7225"/>
    <lineage>
        <taxon>Eukaryota</taxon>
        <taxon>Metazoa</taxon>
        <taxon>Ecdysozoa</taxon>
        <taxon>Arthropoda</taxon>
        <taxon>Hexapoda</taxon>
        <taxon>Insecta</taxon>
        <taxon>Pterygota</taxon>
        <taxon>Neoptera</taxon>
        <taxon>Endopterygota</taxon>
        <taxon>Diptera</taxon>
        <taxon>Brachycera</taxon>
        <taxon>Muscomorpha</taxon>
        <taxon>Ephydroidea</taxon>
        <taxon>Drosophilidae</taxon>
        <taxon>Scaptodrosophila</taxon>
    </lineage>
</organism>
<dbReference type="AlphaFoldDB" id="A0A6J2TIG2"/>
<dbReference type="Pfam" id="PF02958">
    <property type="entry name" value="EcKL"/>
    <property type="match status" value="2"/>
</dbReference>
<keyword evidence="2" id="KW-1185">Reference proteome</keyword>
<dbReference type="InterPro" id="IPR015897">
    <property type="entry name" value="CHK_kinase-like"/>
</dbReference>
<sequence length="524" mass="61020">MPEQEGQKKEFLGDAHIFPTEIAMYTEVLPKFQAILRAAGDNTILSVPCVYHSLKPRQVMVFEDMIPQGYHVVRGRDANVDELKAALTKLAKWQAVSYKVLAEQPELLDKCRYDLTEIPNFLDQKFITGGLPNFIEMLGQVPSLSKYQRYFDVMRNTLLKSWATTLREYRENQRSGTYYVLCHGDFHLRNMMFKNNKSTDALEDCMLLDFQICNVGPMTNDLMYAIYMLFSADNRKHNRDELVYHFFDTFSKTLQSINYKGPMPKLAALRDQMFERKNNDVLSKHENTSELKVLDVKISPASAKGDHYASVMFRGAVTYTCRNQTFTKSLIVKTMPEQEGHKKDMLGESRIFETEIGMYSEMLPKFEKILRAAGDNTVLHVPCLFYSLKPRKVMVFEDLVPQGYYVLRDRSMNIEELKCALSKLAKWHAVSFKLLKEDETQFASYKDGIMEIPNFMEDPFVKNGIDLFIRLLDKVPELKRFKPYFEQKRGSYLKELENVLSEYRLDRKPNTYTYSVMVTFIYGT</sequence>
<evidence type="ECO:0000259" key="1">
    <source>
        <dbReference type="SMART" id="SM00587"/>
    </source>
</evidence>
<evidence type="ECO:0000313" key="3">
    <source>
        <dbReference type="RefSeq" id="XP_030374812.1"/>
    </source>
</evidence>
<dbReference type="Gene3D" id="3.90.1200.10">
    <property type="match status" value="1"/>
</dbReference>
<evidence type="ECO:0000313" key="2">
    <source>
        <dbReference type="Proteomes" id="UP000504634"/>
    </source>
</evidence>
<dbReference type="SMART" id="SM00587">
    <property type="entry name" value="CHK"/>
    <property type="match status" value="1"/>
</dbReference>
<dbReference type="InterPro" id="IPR004119">
    <property type="entry name" value="EcKL"/>
</dbReference>
<accession>A0A6J2TIG2</accession>
<protein>
    <submittedName>
        <fullName evidence="3">Uncharacterized protein LOC115624325</fullName>
    </submittedName>
</protein>
<reference evidence="3" key="1">
    <citation type="submission" date="2025-08" db="UniProtKB">
        <authorList>
            <consortium name="RefSeq"/>
        </authorList>
    </citation>
    <scope>IDENTIFICATION</scope>
    <source>
        <strain evidence="3">11010-0011.00</strain>
        <tissue evidence="3">Whole body</tissue>
    </source>
</reference>
<dbReference type="Proteomes" id="UP000504634">
    <property type="component" value="Unplaced"/>
</dbReference>
<gene>
    <name evidence="3" type="primary">LOC115624325</name>
</gene>
<dbReference type="OrthoDB" id="8250698at2759"/>
<dbReference type="SUPFAM" id="SSF56112">
    <property type="entry name" value="Protein kinase-like (PK-like)"/>
    <property type="match status" value="2"/>
</dbReference>
<dbReference type="PANTHER" id="PTHR11012">
    <property type="entry name" value="PROTEIN KINASE-LIKE DOMAIN-CONTAINING"/>
    <property type="match status" value="1"/>
</dbReference>
<name>A0A6J2TIG2_DROLE</name>
<feature type="domain" description="CHK kinase-like" evidence="1">
    <location>
        <begin position="60"/>
        <end position="256"/>
    </location>
</feature>
<proteinExistence type="predicted"/>
<dbReference type="InterPro" id="IPR011009">
    <property type="entry name" value="Kinase-like_dom_sf"/>
</dbReference>
<dbReference type="GeneID" id="115624325"/>